<dbReference type="Pfam" id="PF00230">
    <property type="entry name" value="MIP"/>
    <property type="match status" value="1"/>
</dbReference>
<dbReference type="NCBIfam" id="TIGR00861">
    <property type="entry name" value="MIP"/>
    <property type="match status" value="1"/>
</dbReference>
<evidence type="ECO:0000313" key="16">
    <source>
        <dbReference type="Ensembl" id="ENSUMAP00000007842"/>
    </source>
</evidence>
<comment type="subcellular location">
    <subcellularLocation>
        <location evidence="1">Cell membrane</location>
        <topology evidence="1">Multi-pass membrane protein</topology>
    </subcellularLocation>
</comment>
<sequence length="354" mass="38517">MAASTLESHSCPRTGLGCCSRSTRGSKMVSSPTAITRMQAIMQKEMVREFLAEFMSTYVMMVFGLGSVAHMVLGGKFGSFLGVNLGFGFGVTMGVHMAGNISGAHMNAALTFTNCALGRMSWKKFPVYVLGQFLGSFLAAATIYCLFYSAIIEFSGGHLTVTGPLATASIFATYLPDHSTLWRGFLDEVLVTGMLQLCLFAITDKENNPALQGTQALVIGILIIVIGVSLGMNTGYAMNPSRDLPPRFFTYIAGWGVQVFRARDWWWVPVVAPFLGAYLGGIIYLVFIGSTIARRPQILEDSMMYEDRRIPVLSKTMPNPPVTSSITPVSVSPINRPSVRTVPPLSDPIHLEHF</sequence>
<evidence type="ECO:0000256" key="8">
    <source>
        <dbReference type="ARBA" id="ARBA00033020"/>
    </source>
</evidence>
<comment type="catalytic activity">
    <reaction evidence="11">
        <text>glycerol(in) = glycerol(out)</text>
        <dbReference type="Rhea" id="RHEA:29675"/>
        <dbReference type="ChEBI" id="CHEBI:17754"/>
    </reaction>
</comment>
<comment type="function">
    <text evidence="12">Aquaglyceroporins form homotetrameric transmembrane channels, with each monomer independently mediating glycerol and water transport across the plasma membrane along their osmotic gradient. Could also be permeable to urea. Also participates in cell permeability to H2O2 and H2O2-mediated signaling. In skin, transports glycerol to the epidermis and stratum corneum, where it maintains hydration, elasticity, and supports lipid biosynthesis for barrier repair. In kidney, contributes to the reabsorption of water, helping the body maintain proper fluid balance.</text>
</comment>
<dbReference type="FunFam" id="1.20.1080.10:FF:000005">
    <property type="entry name" value="Aquaporin 3"/>
    <property type="match status" value="1"/>
</dbReference>
<proteinExistence type="inferred from homology"/>
<dbReference type="InterPro" id="IPR023271">
    <property type="entry name" value="Aquaporin-like"/>
</dbReference>
<name>A0A452TIT5_URSMA</name>
<dbReference type="PRINTS" id="PR02019">
    <property type="entry name" value="AQUAPORIN7"/>
</dbReference>
<dbReference type="InterPro" id="IPR050363">
    <property type="entry name" value="MIP/Aquaporin"/>
</dbReference>
<comment type="subunit">
    <text evidence="13">Homotetramer; each monomer provides an independent glycerol/water pore. Could also exist in other oligomeric states.</text>
</comment>
<evidence type="ECO:0000256" key="14">
    <source>
        <dbReference type="RuleBase" id="RU000477"/>
    </source>
</evidence>
<evidence type="ECO:0000256" key="6">
    <source>
        <dbReference type="ARBA" id="ARBA00022989"/>
    </source>
</evidence>
<feature type="transmembrane region" description="Helical" evidence="15">
    <location>
        <begin position="266"/>
        <end position="287"/>
    </location>
</feature>
<evidence type="ECO:0000256" key="1">
    <source>
        <dbReference type="ARBA" id="ARBA00004651"/>
    </source>
</evidence>
<dbReference type="GO" id="GO:0005811">
    <property type="term" value="C:lipid droplet"/>
    <property type="evidence" value="ECO:0007669"/>
    <property type="project" value="Ensembl"/>
</dbReference>
<dbReference type="Gene3D" id="1.20.1080.10">
    <property type="entry name" value="Glycerol uptake facilitator protein"/>
    <property type="match status" value="1"/>
</dbReference>
<evidence type="ECO:0000256" key="3">
    <source>
        <dbReference type="ARBA" id="ARBA00020971"/>
    </source>
</evidence>
<gene>
    <name evidence="16" type="primary">AQP7</name>
</gene>
<dbReference type="GO" id="GO:0015204">
    <property type="term" value="F:urea transmembrane transporter activity"/>
    <property type="evidence" value="ECO:0007669"/>
    <property type="project" value="TreeGrafter"/>
</dbReference>
<comment type="similarity">
    <text evidence="2 14">Belongs to the MIP/aquaporin (TC 1.A.8) family.</text>
</comment>
<dbReference type="PRINTS" id="PR00783">
    <property type="entry name" value="MINTRINSICP"/>
</dbReference>
<comment type="catalytic activity">
    <reaction evidence="10">
        <text>H2O2(out) = H2O2(in)</text>
        <dbReference type="Rhea" id="RHEA:74375"/>
        <dbReference type="ChEBI" id="CHEBI:16240"/>
    </reaction>
</comment>
<evidence type="ECO:0000256" key="2">
    <source>
        <dbReference type="ARBA" id="ARBA00006175"/>
    </source>
</evidence>
<keyword evidence="6 15" id="KW-1133">Transmembrane helix</keyword>
<dbReference type="InterPro" id="IPR000425">
    <property type="entry name" value="MIP"/>
</dbReference>
<dbReference type="Ensembl" id="ENSUMAT00000009407.1">
    <property type="protein sequence ID" value="ENSUMAP00000007842.1"/>
    <property type="gene ID" value="ENSUMAG00000006040.1"/>
</dbReference>
<organism evidence="16">
    <name type="scientific">Ursus maritimus</name>
    <name type="common">Polar bear</name>
    <name type="synonym">Thalarctos maritimus</name>
    <dbReference type="NCBI Taxonomy" id="29073"/>
    <lineage>
        <taxon>Eukaryota</taxon>
        <taxon>Metazoa</taxon>
        <taxon>Chordata</taxon>
        <taxon>Craniata</taxon>
        <taxon>Vertebrata</taxon>
        <taxon>Euteleostomi</taxon>
        <taxon>Mammalia</taxon>
        <taxon>Eutheria</taxon>
        <taxon>Laurasiatheria</taxon>
        <taxon>Carnivora</taxon>
        <taxon>Caniformia</taxon>
        <taxon>Ursidae</taxon>
        <taxon>Ursus</taxon>
    </lineage>
</organism>
<dbReference type="PANTHER" id="PTHR43829:SF15">
    <property type="entry name" value="AQUAPORIN-7"/>
    <property type="match status" value="1"/>
</dbReference>
<dbReference type="GO" id="GO:0015250">
    <property type="term" value="F:water channel activity"/>
    <property type="evidence" value="ECO:0007669"/>
    <property type="project" value="TreeGrafter"/>
</dbReference>
<evidence type="ECO:0000256" key="10">
    <source>
        <dbReference type="ARBA" id="ARBA00047305"/>
    </source>
</evidence>
<dbReference type="GO" id="GO:0070295">
    <property type="term" value="P:renal water absorption"/>
    <property type="evidence" value="ECO:0007669"/>
    <property type="project" value="Ensembl"/>
</dbReference>
<evidence type="ECO:0000256" key="15">
    <source>
        <dbReference type="SAM" id="Phobius"/>
    </source>
</evidence>
<dbReference type="SUPFAM" id="SSF81338">
    <property type="entry name" value="Aquaporin-like"/>
    <property type="match status" value="1"/>
</dbReference>
<keyword evidence="4 14" id="KW-0813">Transport</keyword>
<feature type="transmembrane region" description="Helical" evidence="15">
    <location>
        <begin position="214"/>
        <end position="232"/>
    </location>
</feature>
<feature type="transmembrane region" description="Helical" evidence="15">
    <location>
        <begin position="79"/>
        <end position="98"/>
    </location>
</feature>
<evidence type="ECO:0000256" key="9">
    <source>
        <dbReference type="ARBA" id="ARBA00034651"/>
    </source>
</evidence>
<feature type="transmembrane region" description="Helical" evidence="15">
    <location>
        <begin position="182"/>
        <end position="202"/>
    </location>
</feature>
<dbReference type="GO" id="GO:0016323">
    <property type="term" value="C:basolateral plasma membrane"/>
    <property type="evidence" value="ECO:0007669"/>
    <property type="project" value="TreeGrafter"/>
</dbReference>
<dbReference type="CDD" id="cd00333">
    <property type="entry name" value="MIP"/>
    <property type="match status" value="1"/>
</dbReference>
<dbReference type="PANTHER" id="PTHR43829">
    <property type="entry name" value="AQUAPORIN OR AQUAGLYCEROPORIN RELATED"/>
    <property type="match status" value="1"/>
</dbReference>
<dbReference type="AlphaFoldDB" id="A0A452TIT5"/>
<keyword evidence="7 15" id="KW-0472">Membrane</keyword>
<feature type="transmembrane region" description="Helical" evidence="15">
    <location>
        <begin position="127"/>
        <end position="151"/>
    </location>
</feature>
<reference evidence="16" key="1">
    <citation type="submission" date="2019-03" db="UniProtKB">
        <authorList>
            <consortium name="Ensembl"/>
        </authorList>
    </citation>
    <scope>IDENTIFICATION</scope>
</reference>
<evidence type="ECO:0000256" key="13">
    <source>
        <dbReference type="ARBA" id="ARBA00049716"/>
    </source>
</evidence>
<keyword evidence="5 14" id="KW-0812">Transmembrane</keyword>
<evidence type="ECO:0000256" key="5">
    <source>
        <dbReference type="ARBA" id="ARBA00022692"/>
    </source>
</evidence>
<protein>
    <recommendedName>
        <fullName evidence="3">Aquaporin-3</fullName>
    </recommendedName>
    <alternativeName>
        <fullName evidence="8">Aquaglyceroporin-3</fullName>
    </alternativeName>
</protein>
<dbReference type="GeneTree" id="ENSGT00940000159054"/>
<evidence type="ECO:0000256" key="7">
    <source>
        <dbReference type="ARBA" id="ARBA00023136"/>
    </source>
</evidence>
<feature type="transmembrane region" description="Helical" evidence="15">
    <location>
        <begin position="50"/>
        <end position="73"/>
    </location>
</feature>
<evidence type="ECO:0000256" key="11">
    <source>
        <dbReference type="ARBA" id="ARBA00049405"/>
    </source>
</evidence>
<evidence type="ECO:0000256" key="12">
    <source>
        <dbReference type="ARBA" id="ARBA00049592"/>
    </source>
</evidence>
<evidence type="ECO:0000256" key="4">
    <source>
        <dbReference type="ARBA" id="ARBA00022448"/>
    </source>
</evidence>
<dbReference type="GO" id="GO:0015254">
    <property type="term" value="F:glycerol channel activity"/>
    <property type="evidence" value="ECO:0007669"/>
    <property type="project" value="TreeGrafter"/>
</dbReference>
<accession>A0A452TIT5</accession>
<comment type="catalytic activity">
    <reaction evidence="9">
        <text>H2O(in) = H2O(out)</text>
        <dbReference type="Rhea" id="RHEA:29667"/>
        <dbReference type="ChEBI" id="CHEBI:15377"/>
    </reaction>
</comment>